<accession>A0A5B8T134</accession>
<dbReference type="Proteomes" id="UP000321272">
    <property type="component" value="Chromosome"/>
</dbReference>
<dbReference type="Gene3D" id="1.20.120.330">
    <property type="entry name" value="Nucleotidyltransferases domain 2"/>
    <property type="match status" value="1"/>
</dbReference>
<evidence type="ECO:0000256" key="1">
    <source>
        <dbReference type="ARBA" id="ARBA00038248"/>
    </source>
</evidence>
<comment type="similarity">
    <text evidence="1">Belongs to the UPF0332 family.</text>
</comment>
<dbReference type="InterPro" id="IPR007842">
    <property type="entry name" value="HEPN_dom"/>
</dbReference>
<protein>
    <submittedName>
        <fullName evidence="3">HEPN domain-containing protein</fullName>
    </submittedName>
</protein>
<organism evidence="3 4">
    <name type="scientific">Pistricoccus aurantiacus</name>
    <dbReference type="NCBI Taxonomy" id="1883414"/>
    <lineage>
        <taxon>Bacteria</taxon>
        <taxon>Pseudomonadati</taxon>
        <taxon>Pseudomonadota</taxon>
        <taxon>Gammaproteobacteria</taxon>
        <taxon>Oceanospirillales</taxon>
        <taxon>Halomonadaceae</taxon>
        <taxon>Pistricoccus</taxon>
    </lineage>
</organism>
<evidence type="ECO:0000313" key="3">
    <source>
        <dbReference type="EMBL" id="QEA40768.1"/>
    </source>
</evidence>
<dbReference type="EMBL" id="CP042382">
    <property type="protein sequence ID" value="QEA40768.1"/>
    <property type="molecule type" value="Genomic_DNA"/>
</dbReference>
<dbReference type="PANTHER" id="PTHR36565:SF1">
    <property type="entry name" value="UPF0332 PROTEIN TM_1000"/>
    <property type="match status" value="1"/>
</dbReference>
<name>A0A5B8T134_9GAMM</name>
<proteinExistence type="inferred from homology"/>
<reference evidence="3 4" key="1">
    <citation type="submission" date="2019-06" db="EMBL/GenBank/DDBJ databases">
        <title>Genome analyses of bacteria isolated from kimchi.</title>
        <authorList>
            <person name="Lee S."/>
            <person name="Ahn S."/>
            <person name="Roh S."/>
        </authorList>
    </citation>
    <scope>NUCLEOTIDE SEQUENCE [LARGE SCALE GENOMIC DNA]</scope>
    <source>
        <strain evidence="3 4">CBA4606</strain>
    </source>
</reference>
<dbReference type="Pfam" id="PF05168">
    <property type="entry name" value="HEPN"/>
    <property type="match status" value="1"/>
</dbReference>
<dbReference type="PANTHER" id="PTHR36565">
    <property type="entry name" value="UPF0332 PROTEIN TM_1000"/>
    <property type="match status" value="1"/>
</dbReference>
<dbReference type="OrthoDB" id="8004574at2"/>
<keyword evidence="4" id="KW-1185">Reference proteome</keyword>
<feature type="domain" description="HEPN" evidence="2">
    <location>
        <begin position="2"/>
        <end position="115"/>
    </location>
</feature>
<gene>
    <name evidence="3" type="ORF">FGL86_00845</name>
</gene>
<evidence type="ECO:0000313" key="4">
    <source>
        <dbReference type="Proteomes" id="UP000321272"/>
    </source>
</evidence>
<evidence type="ECO:0000259" key="2">
    <source>
        <dbReference type="Pfam" id="PF05168"/>
    </source>
</evidence>
<sequence length="128" mass="13905">MTKASRACASANVLLELGDVDGACNRAYYAMFDAARAALLASNAPIKSDIGRTHKGLLNAFSDHLIKNGPIPREMGRLLKRAEETRLIADYRSDSVELNDAMQLVEQAETFVAAMQAKFISDAIDSDN</sequence>
<dbReference type="KEGG" id="paur:FGL86_00845"/>
<dbReference type="AlphaFoldDB" id="A0A5B8T134"/>
<dbReference type="InterPro" id="IPR052226">
    <property type="entry name" value="UPF0332_toxin"/>
</dbReference>